<reference evidence="15 16" key="1">
    <citation type="submission" date="2024-03" db="EMBL/GenBank/DDBJ databases">
        <title>Human intestinal bacterial collection.</title>
        <authorList>
            <person name="Pauvert C."/>
            <person name="Hitch T.C.A."/>
            <person name="Clavel T."/>
        </authorList>
    </citation>
    <scope>NUCLEOTIDE SEQUENCE [LARGE SCALE GENOMIC DNA]</scope>
    <source>
        <strain evidence="15 16">CLA-SR-H024</strain>
    </source>
</reference>
<keyword evidence="9 15" id="KW-0067">ATP-binding</keyword>
<dbReference type="CDD" id="cd00082">
    <property type="entry name" value="HisKA"/>
    <property type="match status" value="1"/>
</dbReference>
<evidence type="ECO:0000256" key="11">
    <source>
        <dbReference type="ARBA" id="ARBA00023136"/>
    </source>
</evidence>
<gene>
    <name evidence="15" type="ORF">WMO63_17715</name>
</gene>
<dbReference type="SUPFAM" id="SSF158472">
    <property type="entry name" value="HAMP domain-like"/>
    <property type="match status" value="1"/>
</dbReference>
<dbReference type="EMBL" id="JBBMFN010000053">
    <property type="protein sequence ID" value="MEQ2467495.1"/>
    <property type="molecule type" value="Genomic_DNA"/>
</dbReference>
<name>A0ABV1F3X2_9BACI</name>
<dbReference type="InterPro" id="IPR003594">
    <property type="entry name" value="HATPase_dom"/>
</dbReference>
<keyword evidence="12" id="KW-0812">Transmembrane</keyword>
<keyword evidence="16" id="KW-1185">Reference proteome</keyword>
<dbReference type="PROSITE" id="PS50109">
    <property type="entry name" value="HIS_KIN"/>
    <property type="match status" value="1"/>
</dbReference>
<keyword evidence="12" id="KW-1133">Transmembrane helix</keyword>
<dbReference type="InterPro" id="IPR036890">
    <property type="entry name" value="HATPase_C_sf"/>
</dbReference>
<evidence type="ECO:0000256" key="3">
    <source>
        <dbReference type="ARBA" id="ARBA00012438"/>
    </source>
</evidence>
<keyword evidence="6" id="KW-0808">Transferase</keyword>
<dbReference type="RefSeq" id="WP_251629882.1">
    <property type="nucleotide sequence ID" value="NZ_JBBMFN010000053.1"/>
</dbReference>
<evidence type="ECO:0000313" key="16">
    <source>
        <dbReference type="Proteomes" id="UP001465426"/>
    </source>
</evidence>
<evidence type="ECO:0000256" key="7">
    <source>
        <dbReference type="ARBA" id="ARBA00022741"/>
    </source>
</evidence>
<evidence type="ECO:0000256" key="9">
    <source>
        <dbReference type="ARBA" id="ARBA00022840"/>
    </source>
</evidence>
<comment type="subcellular location">
    <subcellularLocation>
        <location evidence="2">Cell membrane</location>
        <topology evidence="2">Multi-pass membrane protein</topology>
    </subcellularLocation>
</comment>
<protein>
    <recommendedName>
        <fullName evidence="3">histidine kinase</fullName>
        <ecNumber evidence="3">2.7.13.3</ecNumber>
    </recommendedName>
</protein>
<keyword evidence="7" id="KW-0547">Nucleotide-binding</keyword>
<dbReference type="PANTHER" id="PTHR43065">
    <property type="entry name" value="SENSOR HISTIDINE KINASE"/>
    <property type="match status" value="1"/>
</dbReference>
<dbReference type="Pfam" id="PF00672">
    <property type="entry name" value="HAMP"/>
    <property type="match status" value="1"/>
</dbReference>
<dbReference type="SUPFAM" id="SSF47384">
    <property type="entry name" value="Homodimeric domain of signal transducing histidine kinase"/>
    <property type="match status" value="1"/>
</dbReference>
<evidence type="ECO:0000259" key="14">
    <source>
        <dbReference type="PROSITE" id="PS50885"/>
    </source>
</evidence>
<dbReference type="Gene3D" id="1.10.287.130">
    <property type="match status" value="1"/>
</dbReference>
<dbReference type="SUPFAM" id="SSF55874">
    <property type="entry name" value="ATPase domain of HSP90 chaperone/DNA topoisomerase II/histidine kinase"/>
    <property type="match status" value="1"/>
</dbReference>
<evidence type="ECO:0000256" key="8">
    <source>
        <dbReference type="ARBA" id="ARBA00022777"/>
    </source>
</evidence>
<dbReference type="InterPro" id="IPR005467">
    <property type="entry name" value="His_kinase_dom"/>
</dbReference>
<keyword evidence="5" id="KW-0597">Phosphoprotein</keyword>
<dbReference type="SMART" id="SM00388">
    <property type="entry name" value="HisKA"/>
    <property type="match status" value="1"/>
</dbReference>
<dbReference type="EC" id="2.7.13.3" evidence="3"/>
<keyword evidence="10" id="KW-0902">Two-component regulatory system</keyword>
<keyword evidence="4" id="KW-1003">Cell membrane</keyword>
<evidence type="ECO:0000256" key="10">
    <source>
        <dbReference type="ARBA" id="ARBA00023012"/>
    </source>
</evidence>
<dbReference type="Gene3D" id="3.30.565.10">
    <property type="entry name" value="Histidine kinase-like ATPase, C-terminal domain"/>
    <property type="match status" value="1"/>
</dbReference>
<organism evidence="15 16">
    <name type="scientific">Niallia hominis</name>
    <dbReference type="NCBI Taxonomy" id="3133173"/>
    <lineage>
        <taxon>Bacteria</taxon>
        <taxon>Bacillati</taxon>
        <taxon>Bacillota</taxon>
        <taxon>Bacilli</taxon>
        <taxon>Bacillales</taxon>
        <taxon>Bacillaceae</taxon>
        <taxon>Niallia</taxon>
    </lineage>
</organism>
<dbReference type="Gene3D" id="6.10.340.10">
    <property type="match status" value="1"/>
</dbReference>
<proteinExistence type="predicted"/>
<evidence type="ECO:0000256" key="12">
    <source>
        <dbReference type="SAM" id="Phobius"/>
    </source>
</evidence>
<evidence type="ECO:0000256" key="5">
    <source>
        <dbReference type="ARBA" id="ARBA00022553"/>
    </source>
</evidence>
<dbReference type="PANTHER" id="PTHR43065:SF46">
    <property type="entry name" value="C4-DICARBOXYLATE TRANSPORT SENSOR PROTEIN DCTB"/>
    <property type="match status" value="1"/>
</dbReference>
<dbReference type="Pfam" id="PF02518">
    <property type="entry name" value="HATPase_c"/>
    <property type="match status" value="1"/>
</dbReference>
<dbReference type="InterPro" id="IPR003660">
    <property type="entry name" value="HAMP_dom"/>
</dbReference>
<evidence type="ECO:0000256" key="4">
    <source>
        <dbReference type="ARBA" id="ARBA00022475"/>
    </source>
</evidence>
<dbReference type="PRINTS" id="PR00344">
    <property type="entry name" value="BCTRLSENSOR"/>
</dbReference>
<sequence length="535" mass="61662">MIKKICNIPFVNKKQVVSFFLPFFLLILFMTFIFYFHYQDLKIHVENDGEEVLTSLSNNVSFQMKLWKSNTSNQILQNVIHSTDFNNKLSEMPENIYISIIEENEEQAPIAVISPQDLKLEINYVNTLADKAMDVYNKSIASHDMQHSSIYRLKEEYYMSSFTPINDENGQLVGIIGMDTKINDQFIFFKKIIIQTGLFILISYLMIFLYLRRWLNKVLRPINQLMISLNELSFGNFEVKMELSGNKELQSLMRNFNEVVDNLASLFYRLTNTAKELGTISKDFQLTTMEEALKQMDNIVESMKMNRELQKAEKMNAVGQLAASVAHEIRNPMTVVKGFLQIFHAKEHMSEEERTYIKLMIEEMNRAETIINDYLSLAKPDVEQSKKIDGADLANKVIDLMHSYAMLSKGIHFKKNIQQVYIEANNNELKQVLINILKNAIEAMKNGGTITINLYSTMNDGVFEIEDTGIGMTDEEVNRLGTAFYSLKEKGTGMGLMVCYQMVEQMKGRIEVQSEKGRGTIFKIYIPLSKKDSHS</sequence>
<keyword evidence="8" id="KW-0418">Kinase</keyword>
<dbReference type="InterPro" id="IPR004358">
    <property type="entry name" value="Sig_transdc_His_kin-like_C"/>
</dbReference>
<dbReference type="InterPro" id="IPR003661">
    <property type="entry name" value="HisK_dim/P_dom"/>
</dbReference>
<evidence type="ECO:0000256" key="6">
    <source>
        <dbReference type="ARBA" id="ARBA00022679"/>
    </source>
</evidence>
<evidence type="ECO:0000259" key="13">
    <source>
        <dbReference type="PROSITE" id="PS50109"/>
    </source>
</evidence>
<dbReference type="SMART" id="SM00387">
    <property type="entry name" value="HATPase_c"/>
    <property type="match status" value="1"/>
</dbReference>
<dbReference type="CDD" id="cd06225">
    <property type="entry name" value="HAMP"/>
    <property type="match status" value="1"/>
</dbReference>
<dbReference type="InterPro" id="IPR036097">
    <property type="entry name" value="HisK_dim/P_sf"/>
</dbReference>
<keyword evidence="11 12" id="KW-0472">Membrane</keyword>
<feature type="transmembrane region" description="Helical" evidence="12">
    <location>
        <begin position="16"/>
        <end position="38"/>
    </location>
</feature>
<dbReference type="PROSITE" id="PS50885">
    <property type="entry name" value="HAMP"/>
    <property type="match status" value="1"/>
</dbReference>
<feature type="domain" description="Histidine kinase" evidence="13">
    <location>
        <begin position="324"/>
        <end position="530"/>
    </location>
</feature>
<dbReference type="GO" id="GO:0005524">
    <property type="term" value="F:ATP binding"/>
    <property type="evidence" value="ECO:0007669"/>
    <property type="project" value="UniProtKB-KW"/>
</dbReference>
<accession>A0ABV1F3X2</accession>
<dbReference type="Pfam" id="PF00512">
    <property type="entry name" value="HisKA"/>
    <property type="match status" value="1"/>
</dbReference>
<evidence type="ECO:0000256" key="2">
    <source>
        <dbReference type="ARBA" id="ARBA00004651"/>
    </source>
</evidence>
<dbReference type="SMART" id="SM00304">
    <property type="entry name" value="HAMP"/>
    <property type="match status" value="1"/>
</dbReference>
<dbReference type="Proteomes" id="UP001465426">
    <property type="component" value="Unassembled WGS sequence"/>
</dbReference>
<evidence type="ECO:0000256" key="1">
    <source>
        <dbReference type="ARBA" id="ARBA00000085"/>
    </source>
</evidence>
<comment type="caution">
    <text evidence="15">The sequence shown here is derived from an EMBL/GenBank/DDBJ whole genome shotgun (WGS) entry which is preliminary data.</text>
</comment>
<feature type="transmembrane region" description="Helical" evidence="12">
    <location>
        <begin position="192"/>
        <end position="211"/>
    </location>
</feature>
<evidence type="ECO:0000313" key="15">
    <source>
        <dbReference type="EMBL" id="MEQ2467495.1"/>
    </source>
</evidence>
<comment type="catalytic activity">
    <reaction evidence="1">
        <text>ATP + protein L-histidine = ADP + protein N-phospho-L-histidine.</text>
        <dbReference type="EC" id="2.7.13.3"/>
    </reaction>
</comment>
<feature type="domain" description="HAMP" evidence="14">
    <location>
        <begin position="216"/>
        <end position="268"/>
    </location>
</feature>